<name>A0A222YWP3_9CAUD</name>
<dbReference type="EMBL" id="MF155946">
    <property type="protein sequence ID" value="ASR75438.1"/>
    <property type="molecule type" value="Genomic_DNA"/>
</dbReference>
<sequence>MSTPKNMNEAEKRLGKLKEEYLKHRGTPRGKQIATEIYALQEWVVSHERRK</sequence>
<keyword evidence="2" id="KW-1185">Reference proteome</keyword>
<protein>
    <submittedName>
        <fullName evidence="1">Uncharacterized protein</fullName>
    </submittedName>
</protein>
<organism evidence="1 2">
    <name type="scientific">Streptomyces phage Mildred21</name>
    <dbReference type="NCBI Taxonomy" id="2023959"/>
    <lineage>
        <taxon>Viruses</taxon>
        <taxon>Duplodnaviria</taxon>
        <taxon>Heunggongvirae</taxon>
        <taxon>Uroviricota</taxon>
        <taxon>Caudoviricetes</taxon>
        <taxon>Stanwilliamsviridae</taxon>
        <taxon>Boydwoodruffvirinae</taxon>
        <taxon>Samistivirus</taxon>
        <taxon>Samistivirus mildred21</taxon>
    </lineage>
</organism>
<gene>
    <name evidence="1" type="ORF">SEA_MILDRED21_30</name>
</gene>
<reference evidence="1 2" key="1">
    <citation type="submission" date="2017-05" db="EMBL/GenBank/DDBJ databases">
        <authorList>
            <person name="Chapman J."/>
            <person name="Chang C."/>
            <person name="Suresh T."/>
            <person name="Shishido T.C."/>
            <person name="Bindert I."/>
            <person name="Shaffer C.D."/>
            <person name="Weston-Hafer K.A."/>
            <person name="Russell D.A."/>
            <person name="Pope W.H."/>
            <person name="Jacobs-Sera D."/>
            <person name="Hendrix R.W."/>
            <person name="Hatfull G.F."/>
        </authorList>
    </citation>
    <scope>NUCLEOTIDE SEQUENCE [LARGE SCALE GENOMIC DNA]</scope>
</reference>
<proteinExistence type="predicted"/>
<dbReference type="Proteomes" id="UP000223009">
    <property type="component" value="Segment"/>
</dbReference>
<evidence type="ECO:0000313" key="1">
    <source>
        <dbReference type="EMBL" id="ASR75438.1"/>
    </source>
</evidence>
<accession>A0A222YWP3</accession>
<evidence type="ECO:0000313" key="2">
    <source>
        <dbReference type="Proteomes" id="UP000223009"/>
    </source>
</evidence>